<accession>A0ABV5BUG4</accession>
<dbReference type="Proteomes" id="UP001580430">
    <property type="component" value="Unassembled WGS sequence"/>
</dbReference>
<name>A0ABV5BUG4_9BACL</name>
<reference evidence="1 2" key="1">
    <citation type="submission" date="2024-09" db="EMBL/GenBank/DDBJ databases">
        <title>Paenibacillus zeirhizospherea sp. nov., isolated from surface of the maize (Zea mays) roots in a horticulture field, Hungary.</title>
        <authorList>
            <person name="Marton D."/>
            <person name="Farkas M."/>
            <person name="Bedics A."/>
            <person name="Toth E."/>
            <person name="Tancsics A."/>
            <person name="Boka K."/>
            <person name="Marati G."/>
            <person name="Kriszt B."/>
            <person name="Cserhati M."/>
        </authorList>
    </citation>
    <scope>NUCLEOTIDE SEQUENCE [LARGE SCALE GENOMIC DNA]</scope>
    <source>
        <strain evidence="1 2">JCM 18446</strain>
    </source>
</reference>
<organism evidence="1 2">
    <name type="scientific">Paenibacillus medicaginis</name>
    <dbReference type="NCBI Taxonomy" id="1470560"/>
    <lineage>
        <taxon>Bacteria</taxon>
        <taxon>Bacillati</taxon>
        <taxon>Bacillota</taxon>
        <taxon>Bacilli</taxon>
        <taxon>Bacillales</taxon>
        <taxon>Paenibacillaceae</taxon>
        <taxon>Paenibacillus</taxon>
    </lineage>
</organism>
<keyword evidence="2" id="KW-1185">Reference proteome</keyword>
<gene>
    <name evidence="1" type="ORF">ACE5LO_00850</name>
</gene>
<dbReference type="EMBL" id="JBHIRY010000001">
    <property type="protein sequence ID" value="MFB5758929.1"/>
    <property type="molecule type" value="Genomic_DNA"/>
</dbReference>
<evidence type="ECO:0000313" key="2">
    <source>
        <dbReference type="Proteomes" id="UP001580430"/>
    </source>
</evidence>
<sequence>MNNIAYKAKHDAKFILSELQYNRKKGEFKNYKILADTLLIVINLFEKNVKREKHLVNDGFVTGNVQFHTLDNLFFINELVDGLEYEIKEIEKESNEALVSRRSPSEYRDWMMSYEKLNSIKVILEGDSEKSKKNIDLLKINKTDN</sequence>
<protein>
    <submittedName>
        <fullName evidence="1">Uncharacterized protein</fullName>
    </submittedName>
</protein>
<evidence type="ECO:0000313" key="1">
    <source>
        <dbReference type="EMBL" id="MFB5758929.1"/>
    </source>
</evidence>
<proteinExistence type="predicted"/>
<comment type="caution">
    <text evidence="1">The sequence shown here is derived from an EMBL/GenBank/DDBJ whole genome shotgun (WGS) entry which is preliminary data.</text>
</comment>
<dbReference type="RefSeq" id="WP_375518181.1">
    <property type="nucleotide sequence ID" value="NZ_JBHIRY010000001.1"/>
</dbReference>